<reference evidence="5 6" key="1">
    <citation type="submission" date="2022-04" db="EMBL/GenBank/DDBJ databases">
        <authorList>
            <person name="Ye Y.-Q."/>
            <person name="Du Z.-J."/>
        </authorList>
    </citation>
    <scope>NUCLEOTIDE SEQUENCE [LARGE SCALE GENOMIC DNA]</scope>
    <source>
        <strain evidence="5 6">A6E488</strain>
    </source>
</reference>
<keyword evidence="3" id="KW-0812">Transmembrane</keyword>
<feature type="transmembrane region" description="Helical" evidence="3">
    <location>
        <begin position="118"/>
        <end position="139"/>
    </location>
</feature>
<dbReference type="InterPro" id="IPR000160">
    <property type="entry name" value="GGDEF_dom"/>
</dbReference>
<protein>
    <recommendedName>
        <fullName evidence="1">diguanylate cyclase</fullName>
        <ecNumber evidence="1">2.7.7.65</ecNumber>
    </recommendedName>
</protein>
<evidence type="ECO:0000256" key="2">
    <source>
        <dbReference type="ARBA" id="ARBA00034247"/>
    </source>
</evidence>
<feature type="transmembrane region" description="Helical" evidence="3">
    <location>
        <begin position="94"/>
        <end position="112"/>
    </location>
</feature>
<dbReference type="InterPro" id="IPR050469">
    <property type="entry name" value="Diguanylate_Cyclase"/>
</dbReference>
<dbReference type="InterPro" id="IPR043128">
    <property type="entry name" value="Rev_trsase/Diguanyl_cyclase"/>
</dbReference>
<dbReference type="CDD" id="cd01949">
    <property type="entry name" value="GGDEF"/>
    <property type="match status" value="1"/>
</dbReference>
<dbReference type="SMART" id="SM00267">
    <property type="entry name" value="GGDEF"/>
    <property type="match status" value="1"/>
</dbReference>
<dbReference type="SUPFAM" id="SSF55073">
    <property type="entry name" value="Nucleotide cyclase"/>
    <property type="match status" value="1"/>
</dbReference>
<dbReference type="PANTHER" id="PTHR45138">
    <property type="entry name" value="REGULATORY COMPONENTS OF SENSORY TRANSDUCTION SYSTEM"/>
    <property type="match status" value="1"/>
</dbReference>
<dbReference type="RefSeq" id="WP_261618045.1">
    <property type="nucleotide sequence ID" value="NZ_JALIDZ010000012.1"/>
</dbReference>
<gene>
    <name evidence="5" type="ORF">MUB46_21545</name>
</gene>
<comment type="caution">
    <text evidence="5">The sequence shown here is derived from an EMBL/GenBank/DDBJ whole genome shotgun (WGS) entry which is preliminary data.</text>
</comment>
<feature type="transmembrane region" description="Helical" evidence="3">
    <location>
        <begin position="6"/>
        <end position="28"/>
    </location>
</feature>
<evidence type="ECO:0000259" key="4">
    <source>
        <dbReference type="PROSITE" id="PS50887"/>
    </source>
</evidence>
<dbReference type="Gene3D" id="3.30.70.270">
    <property type="match status" value="1"/>
</dbReference>
<feature type="domain" description="GGDEF" evidence="4">
    <location>
        <begin position="247"/>
        <end position="380"/>
    </location>
</feature>
<dbReference type="FunFam" id="3.30.70.270:FF:000001">
    <property type="entry name" value="Diguanylate cyclase domain protein"/>
    <property type="match status" value="1"/>
</dbReference>
<evidence type="ECO:0000313" key="5">
    <source>
        <dbReference type="EMBL" id="MCT8974459.1"/>
    </source>
</evidence>
<accession>A0AAW5R5R3</accession>
<sequence>MSLDTPTIFFTAAAMCFPVSGLLFLSWWQNRAERTLLWWSGGLFAASVGLTLLVLDGDISEILSIDIANALLVLGISLGWAGARAFNGSRISPFVIFVGPVVWLMLCAVPAIHDSLPARVAVFSAMYAGYTGALAHEYWRGRADGLASRTALAATFLLISGIFLLRSLAAVFVPPKAADAYLQPDPFTALFVMLPIVLCIANAVLVIAATKDRAEAEQRRLAETDQLTQTRNRGATLAAASERLAKGPGAMLLFDLDRFKQINDRFGHPAGDRVLVAFAAVAEANLREGDVFGRIGGEEFLAFLPGAGRIDAMAVGERIRAEFANTTIDNDGAHMQATVSIGIAVSGAAAEDFDPLLIEADRALYLAKENGRDRVQFFVPRAA</sequence>
<feature type="transmembrane region" description="Helical" evidence="3">
    <location>
        <begin position="35"/>
        <end position="55"/>
    </location>
</feature>
<keyword evidence="6" id="KW-1185">Reference proteome</keyword>
<dbReference type="AlphaFoldDB" id="A0AAW5R5R3"/>
<feature type="transmembrane region" description="Helical" evidence="3">
    <location>
        <begin position="67"/>
        <end position="87"/>
    </location>
</feature>
<proteinExistence type="predicted"/>
<evidence type="ECO:0000313" key="6">
    <source>
        <dbReference type="Proteomes" id="UP001320898"/>
    </source>
</evidence>
<dbReference type="InterPro" id="IPR029787">
    <property type="entry name" value="Nucleotide_cyclase"/>
</dbReference>
<evidence type="ECO:0000256" key="3">
    <source>
        <dbReference type="SAM" id="Phobius"/>
    </source>
</evidence>
<dbReference type="PANTHER" id="PTHR45138:SF9">
    <property type="entry name" value="DIGUANYLATE CYCLASE DGCM-RELATED"/>
    <property type="match status" value="1"/>
</dbReference>
<dbReference type="GO" id="GO:0052621">
    <property type="term" value="F:diguanylate cyclase activity"/>
    <property type="evidence" value="ECO:0007669"/>
    <property type="project" value="UniProtKB-EC"/>
</dbReference>
<dbReference type="Pfam" id="PF00990">
    <property type="entry name" value="GGDEF"/>
    <property type="match status" value="1"/>
</dbReference>
<dbReference type="EMBL" id="JALIDZ010000012">
    <property type="protein sequence ID" value="MCT8974459.1"/>
    <property type="molecule type" value="Genomic_DNA"/>
</dbReference>
<keyword evidence="3" id="KW-0472">Membrane</keyword>
<feature type="transmembrane region" description="Helical" evidence="3">
    <location>
        <begin position="187"/>
        <end position="210"/>
    </location>
</feature>
<dbReference type="Proteomes" id="UP001320898">
    <property type="component" value="Unassembled WGS sequence"/>
</dbReference>
<name>A0AAW5R5R3_9HYPH</name>
<evidence type="ECO:0000256" key="1">
    <source>
        <dbReference type="ARBA" id="ARBA00012528"/>
    </source>
</evidence>
<comment type="catalytic activity">
    <reaction evidence="2">
        <text>2 GTP = 3',3'-c-di-GMP + 2 diphosphate</text>
        <dbReference type="Rhea" id="RHEA:24898"/>
        <dbReference type="ChEBI" id="CHEBI:33019"/>
        <dbReference type="ChEBI" id="CHEBI:37565"/>
        <dbReference type="ChEBI" id="CHEBI:58805"/>
        <dbReference type="EC" id="2.7.7.65"/>
    </reaction>
</comment>
<feature type="transmembrane region" description="Helical" evidence="3">
    <location>
        <begin position="151"/>
        <end position="175"/>
    </location>
</feature>
<organism evidence="5 6">
    <name type="scientific">Microbaculum marinisediminis</name>
    <dbReference type="NCBI Taxonomy" id="2931392"/>
    <lineage>
        <taxon>Bacteria</taxon>
        <taxon>Pseudomonadati</taxon>
        <taxon>Pseudomonadota</taxon>
        <taxon>Alphaproteobacteria</taxon>
        <taxon>Hyphomicrobiales</taxon>
        <taxon>Tepidamorphaceae</taxon>
        <taxon>Microbaculum</taxon>
    </lineage>
</organism>
<keyword evidence="3" id="KW-1133">Transmembrane helix</keyword>
<dbReference type="NCBIfam" id="TIGR00254">
    <property type="entry name" value="GGDEF"/>
    <property type="match status" value="1"/>
</dbReference>
<dbReference type="EC" id="2.7.7.65" evidence="1"/>
<dbReference type="PROSITE" id="PS50887">
    <property type="entry name" value="GGDEF"/>
    <property type="match status" value="1"/>
</dbReference>